<dbReference type="Gene3D" id="1.25.70.10">
    <property type="entry name" value="Transcription termination factor 3, mitochondrial"/>
    <property type="match status" value="1"/>
</dbReference>
<reference evidence="4 5" key="1">
    <citation type="submission" date="2019-12" db="EMBL/GenBank/DDBJ databases">
        <authorList>
            <person name="Alioto T."/>
            <person name="Alioto T."/>
            <person name="Gomez Garrido J."/>
        </authorList>
    </citation>
    <scope>NUCLEOTIDE SEQUENCE [LARGE SCALE GENOMIC DNA]</scope>
</reference>
<evidence type="ECO:0000256" key="3">
    <source>
        <dbReference type="ARBA" id="ARBA00022946"/>
    </source>
</evidence>
<proteinExistence type="inferred from homology"/>
<name>A0A8S0S929_OLEEU</name>
<dbReference type="SMART" id="SM00733">
    <property type="entry name" value="Mterf"/>
    <property type="match status" value="3"/>
</dbReference>
<dbReference type="AlphaFoldDB" id="A0A8S0S929"/>
<evidence type="ECO:0000313" key="5">
    <source>
        <dbReference type="Proteomes" id="UP000594638"/>
    </source>
</evidence>
<comment type="similarity">
    <text evidence="1">Belongs to the mTERF family.</text>
</comment>
<evidence type="ECO:0000256" key="1">
    <source>
        <dbReference type="ARBA" id="ARBA00007692"/>
    </source>
</evidence>
<dbReference type="Proteomes" id="UP000594638">
    <property type="component" value="Unassembled WGS sequence"/>
</dbReference>
<dbReference type="PANTHER" id="PTHR13068:SF166">
    <property type="entry name" value="TRANSCRIPTION TERMINATION FACTOR MTERF15, MITOCHONDRIAL-LIKE"/>
    <property type="match status" value="1"/>
</dbReference>
<dbReference type="InterPro" id="IPR003690">
    <property type="entry name" value="MTERF"/>
</dbReference>
<dbReference type="PANTHER" id="PTHR13068">
    <property type="entry name" value="CGI-12 PROTEIN-RELATED"/>
    <property type="match status" value="1"/>
</dbReference>
<evidence type="ECO:0000313" key="4">
    <source>
        <dbReference type="EMBL" id="CAA2987687.1"/>
    </source>
</evidence>
<protein>
    <submittedName>
        <fullName evidence="4">Mitochondrial transcription termination factor family</fullName>
    </submittedName>
</protein>
<keyword evidence="3" id="KW-0809">Transit peptide</keyword>
<organism evidence="4 5">
    <name type="scientific">Olea europaea subsp. europaea</name>
    <dbReference type="NCBI Taxonomy" id="158383"/>
    <lineage>
        <taxon>Eukaryota</taxon>
        <taxon>Viridiplantae</taxon>
        <taxon>Streptophyta</taxon>
        <taxon>Embryophyta</taxon>
        <taxon>Tracheophyta</taxon>
        <taxon>Spermatophyta</taxon>
        <taxon>Magnoliopsida</taxon>
        <taxon>eudicotyledons</taxon>
        <taxon>Gunneridae</taxon>
        <taxon>Pentapetalae</taxon>
        <taxon>asterids</taxon>
        <taxon>lamiids</taxon>
        <taxon>Lamiales</taxon>
        <taxon>Oleaceae</taxon>
        <taxon>Oleeae</taxon>
        <taxon>Olea</taxon>
    </lineage>
</organism>
<dbReference type="InterPro" id="IPR038538">
    <property type="entry name" value="MTERF_sf"/>
</dbReference>
<keyword evidence="2" id="KW-0805">Transcription regulation</keyword>
<dbReference type="GO" id="GO:0006353">
    <property type="term" value="P:DNA-templated transcription termination"/>
    <property type="evidence" value="ECO:0007669"/>
    <property type="project" value="UniProtKB-KW"/>
</dbReference>
<dbReference type="GO" id="GO:0003676">
    <property type="term" value="F:nucleic acid binding"/>
    <property type="evidence" value="ECO:0007669"/>
    <property type="project" value="InterPro"/>
</dbReference>
<evidence type="ECO:0000256" key="2">
    <source>
        <dbReference type="ARBA" id="ARBA00022472"/>
    </source>
</evidence>
<keyword evidence="2" id="KW-0806">Transcription termination</keyword>
<dbReference type="EMBL" id="CACTIH010003940">
    <property type="protein sequence ID" value="CAA2987687.1"/>
    <property type="molecule type" value="Genomic_DNA"/>
</dbReference>
<dbReference type="Gramene" id="OE9A076819T1">
    <property type="protein sequence ID" value="OE9A076819C1"/>
    <property type="gene ID" value="OE9A076819"/>
</dbReference>
<gene>
    <name evidence="4" type="ORF">OLEA9_A076819</name>
</gene>
<dbReference type="Pfam" id="PF02536">
    <property type="entry name" value="mTERF"/>
    <property type="match status" value="1"/>
</dbReference>
<comment type="caution">
    <text evidence="4">The sequence shown here is derived from an EMBL/GenBank/DDBJ whole genome shotgun (WGS) entry which is preliminary data.</text>
</comment>
<keyword evidence="2" id="KW-0804">Transcription</keyword>
<sequence length="170" mass="19146">MLFLLQKKCILIAHEGQMLFFLAEHGFSKSQISELVLKRPEVLLSNPEKTLLPKIEFFLQSTGVAKADLLKTIARDPTFLTRSVENQLMPICSYLKDIVGAEKVDSLLRRGSWIFYRAIGKKLILNVNYLLALGVPNSFIATLLSSFPQALAQNHDQFRKKRGRGEGNGI</sequence>
<accession>A0A8S0S929</accession>
<dbReference type="OrthoDB" id="637682at2759"/>
<keyword evidence="5" id="KW-1185">Reference proteome</keyword>